<dbReference type="PANTHER" id="PTHR42847">
    <property type="entry name" value="ALKANESULFONATE MONOOXYGENASE"/>
    <property type="match status" value="1"/>
</dbReference>
<dbReference type="Gene3D" id="3.20.20.30">
    <property type="entry name" value="Luciferase-like domain"/>
    <property type="match status" value="1"/>
</dbReference>
<dbReference type="InterPro" id="IPR050172">
    <property type="entry name" value="SsuD_RutA_monooxygenase"/>
</dbReference>
<protein>
    <submittedName>
        <fullName evidence="7">Alkanesulfonate monooxygenase</fullName>
    </submittedName>
</protein>
<dbReference type="SUPFAM" id="SSF51679">
    <property type="entry name" value="Bacterial luciferase-like"/>
    <property type="match status" value="1"/>
</dbReference>
<accession>A0A2S6GMK3</accession>
<keyword evidence="2" id="KW-0288">FMN</keyword>
<name>A0A2S6GMK3_9PSEU</name>
<feature type="region of interest" description="Disordered" evidence="5">
    <location>
        <begin position="167"/>
        <end position="187"/>
    </location>
</feature>
<comment type="caution">
    <text evidence="7">The sequence shown here is derived from an EMBL/GenBank/DDBJ whole genome shotgun (WGS) entry which is preliminary data.</text>
</comment>
<dbReference type="RefSeq" id="WP_104480383.1">
    <property type="nucleotide sequence ID" value="NZ_CP154825.1"/>
</dbReference>
<dbReference type="InterPro" id="IPR011251">
    <property type="entry name" value="Luciferase-like_dom"/>
</dbReference>
<reference evidence="7 8" key="1">
    <citation type="submission" date="2018-02" db="EMBL/GenBank/DDBJ databases">
        <title>Genomic Encyclopedia of Archaeal and Bacterial Type Strains, Phase II (KMG-II): from individual species to whole genera.</title>
        <authorList>
            <person name="Goeker M."/>
        </authorList>
    </citation>
    <scope>NUCLEOTIDE SEQUENCE [LARGE SCALE GENOMIC DNA]</scope>
    <source>
        <strain evidence="7 8">YU 961-1</strain>
    </source>
</reference>
<dbReference type="InterPro" id="IPR019952">
    <property type="entry name" value="F420_OxRdatse_Rv1855c_pred"/>
</dbReference>
<organism evidence="7 8">
    <name type="scientific">Actinokineospora auranticolor</name>
    <dbReference type="NCBI Taxonomy" id="155976"/>
    <lineage>
        <taxon>Bacteria</taxon>
        <taxon>Bacillati</taxon>
        <taxon>Actinomycetota</taxon>
        <taxon>Actinomycetes</taxon>
        <taxon>Pseudonocardiales</taxon>
        <taxon>Pseudonocardiaceae</taxon>
        <taxon>Actinokineospora</taxon>
    </lineage>
</organism>
<dbReference type="AlphaFoldDB" id="A0A2S6GMK3"/>
<proteinExistence type="predicted"/>
<evidence type="ECO:0000313" key="7">
    <source>
        <dbReference type="EMBL" id="PPK66403.1"/>
    </source>
</evidence>
<gene>
    <name evidence="7" type="ORF">CLV40_110107</name>
</gene>
<keyword evidence="8" id="KW-1185">Reference proteome</keyword>
<dbReference type="NCBIfam" id="TIGR03560">
    <property type="entry name" value="F420_Rv1855c"/>
    <property type="match status" value="1"/>
</dbReference>
<dbReference type="Proteomes" id="UP000239203">
    <property type="component" value="Unassembled WGS sequence"/>
</dbReference>
<dbReference type="EMBL" id="PTIX01000010">
    <property type="protein sequence ID" value="PPK66403.1"/>
    <property type="molecule type" value="Genomic_DNA"/>
</dbReference>
<keyword evidence="4 7" id="KW-0503">Monooxygenase</keyword>
<feature type="domain" description="Luciferase-like" evidence="6">
    <location>
        <begin position="13"/>
        <end position="257"/>
    </location>
</feature>
<dbReference type="GO" id="GO:0046306">
    <property type="term" value="P:alkanesulfonate catabolic process"/>
    <property type="evidence" value="ECO:0007669"/>
    <property type="project" value="TreeGrafter"/>
</dbReference>
<sequence length="317" mass="34582">MSTEPSALRLRIFTEPQQGATYDDLLRVARHAEETGYDAFFRSDHYLSMGSSTGLPGPTDAWTTLAGLARETTTIRLGTLMTAATFRHPGPLAISVAQVDQMSGGRVEFGLGTGWYAEEHTAYGIPFPSLGERFDRFAEQLEVITGLWSTPDGEKFSFDGEHYRLVSSPALPKPTQRPGPPILIGGGGRTRTPRLAARFADEFNVPFVPLDAAAEQFARVSAACAEIGRDPSEIIRSAALVVCVGRDDAEIGRRAARIGREVDELRANGLAGTPAEVVDRLGTWRERTDISRVYLQVLDTDDLDHLDLIAEQVAPRL</sequence>
<evidence type="ECO:0000256" key="2">
    <source>
        <dbReference type="ARBA" id="ARBA00022643"/>
    </source>
</evidence>
<dbReference type="Pfam" id="PF00296">
    <property type="entry name" value="Bac_luciferase"/>
    <property type="match status" value="1"/>
</dbReference>
<dbReference type="OrthoDB" id="4029802at2"/>
<dbReference type="InterPro" id="IPR036661">
    <property type="entry name" value="Luciferase-like_sf"/>
</dbReference>
<evidence type="ECO:0000256" key="5">
    <source>
        <dbReference type="SAM" id="MobiDB-lite"/>
    </source>
</evidence>
<evidence type="ECO:0000259" key="6">
    <source>
        <dbReference type="Pfam" id="PF00296"/>
    </source>
</evidence>
<keyword evidence="1" id="KW-0285">Flavoprotein</keyword>
<evidence type="ECO:0000256" key="4">
    <source>
        <dbReference type="ARBA" id="ARBA00023033"/>
    </source>
</evidence>
<evidence type="ECO:0000313" key="8">
    <source>
        <dbReference type="Proteomes" id="UP000239203"/>
    </source>
</evidence>
<keyword evidence="3" id="KW-0560">Oxidoreductase</keyword>
<feature type="compositionally biased region" description="Pro residues" evidence="5">
    <location>
        <begin position="171"/>
        <end position="181"/>
    </location>
</feature>
<evidence type="ECO:0000256" key="3">
    <source>
        <dbReference type="ARBA" id="ARBA00023002"/>
    </source>
</evidence>
<dbReference type="GO" id="GO:0008726">
    <property type="term" value="F:alkanesulfonate monooxygenase activity"/>
    <property type="evidence" value="ECO:0007669"/>
    <property type="project" value="TreeGrafter"/>
</dbReference>
<evidence type="ECO:0000256" key="1">
    <source>
        <dbReference type="ARBA" id="ARBA00022630"/>
    </source>
</evidence>
<dbReference type="PANTHER" id="PTHR42847:SF4">
    <property type="entry name" value="ALKANESULFONATE MONOOXYGENASE-RELATED"/>
    <property type="match status" value="1"/>
</dbReference>